<keyword evidence="7" id="KW-1185">Reference proteome</keyword>
<dbReference type="EC" id="4.1.99.12" evidence="3"/>
<dbReference type="EMBL" id="JAWLKA010000019">
    <property type="protein sequence ID" value="MDV6284512.1"/>
    <property type="molecule type" value="Genomic_DNA"/>
</dbReference>
<organism evidence="6 7">
    <name type="scientific">Rhodococcus jostii</name>
    <dbReference type="NCBI Taxonomy" id="132919"/>
    <lineage>
        <taxon>Bacteria</taxon>
        <taxon>Bacillati</taxon>
        <taxon>Actinomycetota</taxon>
        <taxon>Actinomycetes</taxon>
        <taxon>Mycobacteriales</taxon>
        <taxon>Nocardiaceae</taxon>
        <taxon>Rhodococcus</taxon>
    </lineage>
</organism>
<comment type="caution">
    <text evidence="6">The sequence shown here is derived from an EMBL/GenBank/DDBJ whole genome shotgun (WGS) entry which is preliminary data.</text>
</comment>
<dbReference type="Proteomes" id="UP001185737">
    <property type="component" value="Unassembled WGS sequence"/>
</dbReference>
<keyword evidence="4" id="KW-0686">Riboflavin biosynthesis</keyword>
<keyword evidence="6" id="KW-0456">Lyase</keyword>
<dbReference type="Pfam" id="PF00926">
    <property type="entry name" value="DHBP_synthase"/>
    <property type="match status" value="1"/>
</dbReference>
<protein>
    <recommendedName>
        <fullName evidence="3">3,4-dihydroxy-2-butanone-4-phosphate synthase</fullName>
        <ecNumber evidence="3">4.1.99.12</ecNumber>
    </recommendedName>
</protein>
<proteinExistence type="predicted"/>
<reference evidence="6 7" key="1">
    <citation type="submission" date="2023-10" db="EMBL/GenBank/DDBJ databases">
        <title>Development of a sustainable strategy for remediation of hydrocarbon-contaminated territories based on the waste exchange concept.</title>
        <authorList>
            <person name="Krivoruchko A."/>
        </authorList>
    </citation>
    <scope>NUCLEOTIDE SEQUENCE [LARGE SCALE GENOMIC DNA]</scope>
    <source>
        <strain evidence="6 7">IEGM 60</strain>
    </source>
</reference>
<dbReference type="GO" id="GO:0008686">
    <property type="term" value="F:3,4-dihydroxy-2-butanone-4-phosphate synthase activity"/>
    <property type="evidence" value="ECO:0007669"/>
    <property type="project" value="UniProtKB-EC"/>
</dbReference>
<evidence type="ECO:0000256" key="4">
    <source>
        <dbReference type="ARBA" id="ARBA00022619"/>
    </source>
</evidence>
<dbReference type="PANTHER" id="PTHR21327:SF18">
    <property type="entry name" value="3,4-DIHYDROXY-2-BUTANONE 4-PHOSPHATE SYNTHASE"/>
    <property type="match status" value="1"/>
</dbReference>
<dbReference type="RefSeq" id="WP_317570364.1">
    <property type="nucleotide sequence ID" value="NZ_JAWLKA010000019.1"/>
</dbReference>
<comment type="function">
    <text evidence="1">Catalyzes the conversion of D-ribulose 5-phosphate to formate and 3,4-dihydroxy-2-butanone 4-phosphate.</text>
</comment>
<dbReference type="Gene3D" id="3.90.870.10">
    <property type="entry name" value="DHBP synthase"/>
    <property type="match status" value="1"/>
</dbReference>
<evidence type="ECO:0000256" key="1">
    <source>
        <dbReference type="ARBA" id="ARBA00002284"/>
    </source>
</evidence>
<evidence type="ECO:0000313" key="6">
    <source>
        <dbReference type="EMBL" id="MDV6284512.1"/>
    </source>
</evidence>
<accession>A0ABU4CN18</accession>
<evidence type="ECO:0000256" key="5">
    <source>
        <dbReference type="ARBA" id="ARBA00022723"/>
    </source>
</evidence>
<keyword evidence="5" id="KW-0479">Metal-binding</keyword>
<evidence type="ECO:0000256" key="2">
    <source>
        <dbReference type="ARBA" id="ARBA00004904"/>
    </source>
</evidence>
<dbReference type="InterPro" id="IPR017945">
    <property type="entry name" value="DHBP_synth_RibB-like_a/b_dom"/>
</dbReference>
<evidence type="ECO:0000313" key="7">
    <source>
        <dbReference type="Proteomes" id="UP001185737"/>
    </source>
</evidence>
<sequence>MILSNADIKPSAEADAVDRALCALAGEECVVLIDDLSPTGAATIVAAARTITTTRMATLIRLGSGFVEIGVDYGIARRLQIPIMAGIDLNDTPTVQGEFSGVGVDATTGVSTGISAADRARTARVIASPNSTSADLRRPGHLLPVLISDLAARQPESLRTGALALAREATNVPAAVHCELTSPSRDTEMATMHEAFQIARRNRIPAVTLSSIHVLVGKSWGLNSD</sequence>
<gene>
    <name evidence="6" type="ORF">R3Q59_28875</name>
</gene>
<evidence type="ECO:0000256" key="3">
    <source>
        <dbReference type="ARBA" id="ARBA00012153"/>
    </source>
</evidence>
<dbReference type="SUPFAM" id="SSF55821">
    <property type="entry name" value="YrdC/RibB"/>
    <property type="match status" value="1"/>
</dbReference>
<name>A0ABU4CN18_RHOJO</name>
<dbReference type="InterPro" id="IPR000422">
    <property type="entry name" value="DHBP_synthase_RibB"/>
</dbReference>
<comment type="pathway">
    <text evidence="2">Cofactor biosynthesis; riboflavin biosynthesis; 2-hydroxy-3-oxobutyl phosphate from D-ribulose 5-phosphate: step 1/1.</text>
</comment>
<dbReference type="PANTHER" id="PTHR21327">
    <property type="entry name" value="GTP CYCLOHYDROLASE II-RELATED"/>
    <property type="match status" value="1"/>
</dbReference>